<dbReference type="PANTHER" id="PTHR36845:SF1">
    <property type="entry name" value="HYDROLASE, PUTATIVE (AFU_ORTHOLOGUE AFUA_7G05090)-RELATED"/>
    <property type="match status" value="1"/>
</dbReference>
<dbReference type="OMA" id="YRTLDFW"/>
<keyword evidence="4" id="KW-0326">Glycosidase</keyword>
<dbReference type="PANTHER" id="PTHR36845">
    <property type="entry name" value="HYDROLASE, PUTATIVE (AFU_ORTHOLOGUE AFUA_7G05090)-RELATED"/>
    <property type="match status" value="1"/>
</dbReference>
<organism evidence="4 5">
    <name type="scientific">Glarea lozoyensis (strain ATCC 20868 / MF5171)</name>
    <dbReference type="NCBI Taxonomy" id="1116229"/>
    <lineage>
        <taxon>Eukaryota</taxon>
        <taxon>Fungi</taxon>
        <taxon>Dikarya</taxon>
        <taxon>Ascomycota</taxon>
        <taxon>Pezizomycotina</taxon>
        <taxon>Leotiomycetes</taxon>
        <taxon>Helotiales</taxon>
        <taxon>Helotiaceae</taxon>
        <taxon>Glarea</taxon>
    </lineage>
</organism>
<dbReference type="InterPro" id="IPR052369">
    <property type="entry name" value="UG_Glycosaminoglycan_Hydrolase"/>
</dbReference>
<proteinExistence type="inferred from homology"/>
<dbReference type="RefSeq" id="XP_008078214.1">
    <property type="nucleotide sequence ID" value="XM_008080023.1"/>
</dbReference>
<protein>
    <submittedName>
        <fullName evidence="4">Six-hairpin glycosidase</fullName>
    </submittedName>
</protein>
<evidence type="ECO:0000313" key="5">
    <source>
        <dbReference type="Proteomes" id="UP000016922"/>
    </source>
</evidence>
<evidence type="ECO:0000256" key="3">
    <source>
        <dbReference type="SAM" id="MobiDB-lite"/>
    </source>
</evidence>
<evidence type="ECO:0000256" key="1">
    <source>
        <dbReference type="ARBA" id="ARBA00022801"/>
    </source>
</evidence>
<dbReference type="InterPro" id="IPR012341">
    <property type="entry name" value="6hp_glycosidase-like_sf"/>
</dbReference>
<evidence type="ECO:0000256" key="2">
    <source>
        <dbReference type="ARBA" id="ARBA00038358"/>
    </source>
</evidence>
<keyword evidence="1" id="KW-0378">Hydrolase</keyword>
<dbReference type="KEGG" id="glz:GLAREA_09973"/>
<dbReference type="GeneID" id="19469020"/>
<sequence>MSTKRTRDSLNGGSGTLVYHSDDVDSPKSKRGTRKVDVNKAVGIPTPPTIEDLEPAADTKILCNLYSESVQAKIWGIAQIALNKSAPPILYPEYTVPGGTSYVYREFDFWTSGFFPGSLYLILERQRKFPQFTSPWPSSSLSPTPHILQWQFACQWWTLNLHQNSKLGTTHDLSFMISPWARKAWELDRDPKAYETLITAAQTLATRYNSKTKSLRSWDTCVTKRYSFMDPSLDFLVIIDNMLNLDLLFWAATELRDPTLRNIAISHAKTSQKHHVRSDSSTLHVVNFDQATGAVKAKMTNQGYSDDSCWSRGQAWAITGFAQTYGWTHEPSFLTTARECADYFLAHLPDSGIPPWDFADPSTTERPTDTSAAMVACFGMLLLHEALTAMGEPSPYLKGALHMLTSVCESQMSPEAHFHSKPVEIASVEHGVSSKAGTLEVDMGGGAETILLGATINNYEFAPRRWADHGLVYADYYFLLVGNKLLDMGIGGHFVRPWKGVD</sequence>
<dbReference type="OrthoDB" id="2317065at2759"/>
<dbReference type="Proteomes" id="UP000016922">
    <property type="component" value="Unassembled WGS sequence"/>
</dbReference>
<evidence type="ECO:0000313" key="4">
    <source>
        <dbReference type="EMBL" id="EPE34279.1"/>
    </source>
</evidence>
<accession>S3DB21</accession>
<feature type="compositionally biased region" description="Basic and acidic residues" evidence="3">
    <location>
        <begin position="20"/>
        <end position="34"/>
    </location>
</feature>
<dbReference type="AlphaFoldDB" id="S3DB21"/>
<gene>
    <name evidence="4" type="ORF">GLAREA_09973</name>
</gene>
<dbReference type="EMBL" id="KE145356">
    <property type="protein sequence ID" value="EPE34279.1"/>
    <property type="molecule type" value="Genomic_DNA"/>
</dbReference>
<name>S3DB21_GLAL2</name>
<dbReference type="SUPFAM" id="SSF48208">
    <property type="entry name" value="Six-hairpin glycosidases"/>
    <property type="match status" value="1"/>
</dbReference>
<dbReference type="InterPro" id="IPR008928">
    <property type="entry name" value="6-hairpin_glycosidase_sf"/>
</dbReference>
<dbReference type="eggNOG" id="ENOG502S0YB">
    <property type="taxonomic scope" value="Eukaryota"/>
</dbReference>
<feature type="region of interest" description="Disordered" evidence="3">
    <location>
        <begin position="1"/>
        <end position="34"/>
    </location>
</feature>
<keyword evidence="5" id="KW-1185">Reference proteome</keyword>
<dbReference type="GO" id="GO:0052757">
    <property type="term" value="F:chondroitin hydrolase activity"/>
    <property type="evidence" value="ECO:0007669"/>
    <property type="project" value="TreeGrafter"/>
</dbReference>
<comment type="similarity">
    <text evidence="2">Belongs to the glycosyl hydrolase 88 family.</text>
</comment>
<dbReference type="HOGENOM" id="CLU_027158_2_0_1"/>
<reference evidence="4 5" key="1">
    <citation type="journal article" date="2013" name="BMC Genomics">
        <title>Genomics-driven discovery of the pneumocandin biosynthetic gene cluster in the fungus Glarea lozoyensis.</title>
        <authorList>
            <person name="Chen L."/>
            <person name="Yue Q."/>
            <person name="Zhang X."/>
            <person name="Xiang M."/>
            <person name="Wang C."/>
            <person name="Li S."/>
            <person name="Che Y."/>
            <person name="Ortiz-Lopez F.J."/>
            <person name="Bills G.F."/>
            <person name="Liu X."/>
            <person name="An Z."/>
        </authorList>
    </citation>
    <scope>NUCLEOTIDE SEQUENCE [LARGE SCALE GENOMIC DNA]</scope>
    <source>
        <strain evidence="5">ATCC 20868 / MF5171</strain>
    </source>
</reference>
<dbReference type="GO" id="GO:0000272">
    <property type="term" value="P:polysaccharide catabolic process"/>
    <property type="evidence" value="ECO:0007669"/>
    <property type="project" value="TreeGrafter"/>
</dbReference>
<dbReference type="Gene3D" id="1.50.10.10">
    <property type="match status" value="1"/>
</dbReference>